<dbReference type="Pfam" id="PF09730">
    <property type="entry name" value="BicD"/>
    <property type="match status" value="2"/>
</dbReference>
<dbReference type="InterPro" id="IPR018477">
    <property type="entry name" value="BICD"/>
</dbReference>
<proteinExistence type="inferred from homology"/>
<feature type="coiled-coil region" evidence="3">
    <location>
        <begin position="736"/>
        <end position="862"/>
    </location>
</feature>
<organism evidence="5">
    <name type="scientific">Timema bartmani</name>
    <dbReference type="NCBI Taxonomy" id="61472"/>
    <lineage>
        <taxon>Eukaryota</taxon>
        <taxon>Metazoa</taxon>
        <taxon>Ecdysozoa</taxon>
        <taxon>Arthropoda</taxon>
        <taxon>Hexapoda</taxon>
        <taxon>Insecta</taxon>
        <taxon>Pterygota</taxon>
        <taxon>Neoptera</taxon>
        <taxon>Polyneoptera</taxon>
        <taxon>Phasmatodea</taxon>
        <taxon>Timematodea</taxon>
        <taxon>Timematoidea</taxon>
        <taxon>Timematidae</taxon>
        <taxon>Timema</taxon>
    </lineage>
</organism>
<feature type="region of interest" description="Disordered" evidence="4">
    <location>
        <begin position="881"/>
        <end position="912"/>
    </location>
</feature>
<dbReference type="PANTHER" id="PTHR31233:SF6">
    <property type="entry name" value="PROTEIN BICAUDAL D"/>
    <property type="match status" value="1"/>
</dbReference>
<gene>
    <name evidence="5" type="ORF">TBIB3V08_LOCUS5395</name>
</gene>
<dbReference type="PANTHER" id="PTHR31233">
    <property type="entry name" value="BICAUDAL D FAMILY MEMBER"/>
    <property type="match status" value="1"/>
</dbReference>
<dbReference type="EMBL" id="OD565935">
    <property type="protein sequence ID" value="CAD7442982.1"/>
    <property type="molecule type" value="Genomic_DNA"/>
</dbReference>
<protein>
    <recommendedName>
        <fullName evidence="6">Protein bicaudal D</fullName>
    </recommendedName>
</protein>
<dbReference type="GO" id="GO:0034452">
    <property type="term" value="F:dynactin binding"/>
    <property type="evidence" value="ECO:0007669"/>
    <property type="project" value="TreeGrafter"/>
</dbReference>
<comment type="similarity">
    <text evidence="1">Belongs to the BicD family.</text>
</comment>
<dbReference type="AlphaFoldDB" id="A0A7R9I1A7"/>
<dbReference type="GO" id="GO:0005794">
    <property type="term" value="C:Golgi apparatus"/>
    <property type="evidence" value="ECO:0007669"/>
    <property type="project" value="TreeGrafter"/>
</dbReference>
<feature type="coiled-coil region" evidence="3">
    <location>
        <begin position="541"/>
        <end position="595"/>
    </location>
</feature>
<feature type="coiled-coil region" evidence="3">
    <location>
        <begin position="175"/>
        <end position="328"/>
    </location>
</feature>
<name>A0A7R9I1A7_9NEOP</name>
<dbReference type="GO" id="GO:0070507">
    <property type="term" value="P:regulation of microtubule cytoskeleton organization"/>
    <property type="evidence" value="ECO:0007669"/>
    <property type="project" value="TreeGrafter"/>
</dbReference>
<dbReference type="GO" id="GO:0072393">
    <property type="term" value="P:microtubule anchoring at microtubule organizing center"/>
    <property type="evidence" value="ECO:0007669"/>
    <property type="project" value="TreeGrafter"/>
</dbReference>
<evidence type="ECO:0008006" key="6">
    <source>
        <dbReference type="Google" id="ProtNLM"/>
    </source>
</evidence>
<keyword evidence="2 3" id="KW-0175">Coiled coil</keyword>
<accession>A0A7R9I1A7</accession>
<dbReference type="GO" id="GO:0005829">
    <property type="term" value="C:cytosol"/>
    <property type="evidence" value="ECO:0007669"/>
    <property type="project" value="TreeGrafter"/>
</dbReference>
<dbReference type="GO" id="GO:0008093">
    <property type="term" value="F:cytoskeletal anchor activity"/>
    <property type="evidence" value="ECO:0007669"/>
    <property type="project" value="InterPro"/>
</dbReference>
<evidence type="ECO:0000256" key="4">
    <source>
        <dbReference type="SAM" id="MobiDB-lite"/>
    </source>
</evidence>
<sequence>MIYTKEFLKGHNTSQKIAVPSHWTTPFPLYTQYTTDKPRHECVYGAEFRDKATSSCPLMCDRLPTTAEKCLGFGSINRQDSTTEDLKQEIERLSRELDQASSEKIQSAQYGLVLLEEKEALQLKCEEFETLYENSKHELEITQEALAKFQTTHKVTTKSGIEQEESLLSESAARETSLNSQILELENESKQWRQELERVVNERDRVLQENYDLDKYREETELERKNLRLELREIKFRETRLITDYSELEEENITLQKQVSVLKSSQVEFEGAKHEIRRLQEEVEVAQQQVEELAKLKKIAEKQMEEALESLQSEREAKYALKKELDQRINSESMFNLSNLAFSIRGITNDDQAMGSDGEDDLPVLKRIEADLKSGSSGDISSPDGKQEVYLQLCGGRVENHFRKTNLSTPDRNLNLNLPVIGSLVYCESSTLDHMANEGGNFVVDLFSEIHLNELKKLEKQLEQAENDKLLLTQNLRDSQSSVERSQSELQVFMARILQLAAHVDSLQHLRQKADKTILHSDQDQAVDKAHAVVMQYKQWFTLASREIEQLRADLAELEKGLNCSDPTLQLRTEVTNLKNKLLDTEQRAQDLQNDVRLLGELAGEASSSLDTAQNDLLTISDELAQLYHHVCTVNGETPSRVLLDHEKHGGMTPAGDMIMPPQDGFTLSKIELLRAQLKTDVPLKDLESLNDAAGMAKHVETILDQIKYLRTAVENTIDLSKMKGLRASMSEALNNDSKEAELSELQEQVIKLKSLLSTKREQIATLRTVLKSNKNTAEVALTNLKSKYENEKAIVSDTMMKLRNELRLLKEDAATFSSLRAMFAARCEEYVTQVDELQRQLGAAEEEKKTLNQLLRLAVQQKLSLTQRLEEIEMDREMRNARRHPPIAGGRGAKTRFPQQPGRSHTGRDYF</sequence>
<evidence type="ECO:0000256" key="3">
    <source>
        <dbReference type="SAM" id="Coils"/>
    </source>
</evidence>
<evidence type="ECO:0000256" key="1">
    <source>
        <dbReference type="ARBA" id="ARBA00010061"/>
    </source>
</evidence>
<evidence type="ECO:0000256" key="2">
    <source>
        <dbReference type="ARBA" id="ARBA00023054"/>
    </source>
</evidence>
<dbReference type="Gene3D" id="6.10.250.2470">
    <property type="match status" value="1"/>
</dbReference>
<feature type="coiled-coil region" evidence="3">
    <location>
        <begin position="448"/>
        <end position="482"/>
    </location>
</feature>
<evidence type="ECO:0000313" key="5">
    <source>
        <dbReference type="EMBL" id="CAD7442982.1"/>
    </source>
</evidence>
<reference evidence="5" key="1">
    <citation type="submission" date="2020-11" db="EMBL/GenBank/DDBJ databases">
        <authorList>
            <person name="Tran Van P."/>
        </authorList>
    </citation>
    <scope>NUCLEOTIDE SEQUENCE</scope>
</reference>
<dbReference type="GO" id="GO:0070840">
    <property type="term" value="F:dynein complex binding"/>
    <property type="evidence" value="ECO:0007669"/>
    <property type="project" value="InterPro"/>
</dbReference>
<feature type="coiled-coil region" evidence="3">
    <location>
        <begin position="76"/>
        <end position="145"/>
    </location>
</feature>